<evidence type="ECO:0000313" key="1">
    <source>
        <dbReference type="EMBL" id="JAH81357.1"/>
    </source>
</evidence>
<reference evidence="1" key="1">
    <citation type="submission" date="2014-11" db="EMBL/GenBank/DDBJ databases">
        <authorList>
            <person name="Amaro Gonzalez C."/>
        </authorList>
    </citation>
    <scope>NUCLEOTIDE SEQUENCE</scope>
</reference>
<name>A0A0E9VTI2_ANGAN</name>
<reference evidence="1" key="2">
    <citation type="journal article" date="2015" name="Fish Shellfish Immunol.">
        <title>Early steps in the European eel (Anguilla anguilla)-Vibrio vulnificus interaction in the gills: Role of the RtxA13 toxin.</title>
        <authorList>
            <person name="Callol A."/>
            <person name="Pajuelo D."/>
            <person name="Ebbesson L."/>
            <person name="Teles M."/>
            <person name="MacKenzie S."/>
            <person name="Amaro C."/>
        </authorList>
    </citation>
    <scope>NUCLEOTIDE SEQUENCE</scope>
</reference>
<sequence length="25" mass="2907">MCLKYCNIGNTNNIKFLLGRETVDF</sequence>
<proteinExistence type="predicted"/>
<dbReference type="EMBL" id="GBXM01027220">
    <property type="protein sequence ID" value="JAH81357.1"/>
    <property type="molecule type" value="Transcribed_RNA"/>
</dbReference>
<accession>A0A0E9VTI2</accession>
<dbReference type="AlphaFoldDB" id="A0A0E9VTI2"/>
<protein>
    <submittedName>
        <fullName evidence="1">Uncharacterized protein</fullName>
    </submittedName>
</protein>
<organism evidence="1">
    <name type="scientific">Anguilla anguilla</name>
    <name type="common">European freshwater eel</name>
    <name type="synonym">Muraena anguilla</name>
    <dbReference type="NCBI Taxonomy" id="7936"/>
    <lineage>
        <taxon>Eukaryota</taxon>
        <taxon>Metazoa</taxon>
        <taxon>Chordata</taxon>
        <taxon>Craniata</taxon>
        <taxon>Vertebrata</taxon>
        <taxon>Euteleostomi</taxon>
        <taxon>Actinopterygii</taxon>
        <taxon>Neopterygii</taxon>
        <taxon>Teleostei</taxon>
        <taxon>Anguilliformes</taxon>
        <taxon>Anguillidae</taxon>
        <taxon>Anguilla</taxon>
    </lineage>
</organism>